<evidence type="ECO:0000256" key="2">
    <source>
        <dbReference type="ARBA" id="ARBA00023002"/>
    </source>
</evidence>
<keyword evidence="4" id="KW-1185">Reference proteome</keyword>
<dbReference type="PRINTS" id="PR00081">
    <property type="entry name" value="GDHRDH"/>
</dbReference>
<evidence type="ECO:0000256" key="1">
    <source>
        <dbReference type="ARBA" id="ARBA00006484"/>
    </source>
</evidence>
<dbReference type="InterPro" id="IPR020904">
    <property type="entry name" value="Sc_DH/Rdtase_CS"/>
</dbReference>
<dbReference type="KEGG" id="cfk:CFRA_09345"/>
<dbReference type="Gene3D" id="3.40.50.720">
    <property type="entry name" value="NAD(P)-binding Rossmann-like Domain"/>
    <property type="match status" value="1"/>
</dbReference>
<reference evidence="3 4" key="1">
    <citation type="submission" date="2014-08" db="EMBL/GenBank/DDBJ databases">
        <title>Complete genome sequence of Corynebacterium frankenforstense ST18(T) (=DSM 45800(T)), isolated from raw cow milk.</title>
        <authorList>
            <person name="Ruckert C."/>
            <person name="Albersmeier A."/>
            <person name="Winkler A."/>
            <person name="Lipski A."/>
            <person name="Kalinowski J."/>
        </authorList>
    </citation>
    <scope>NUCLEOTIDE SEQUENCE [LARGE SCALE GENOMIC DNA]</scope>
    <source>
        <strain evidence="3 4">ST18</strain>
    </source>
</reference>
<organism evidence="3 4">
    <name type="scientific">Corynebacterium frankenforstense DSM 45800</name>
    <dbReference type="NCBI Taxonomy" id="1437875"/>
    <lineage>
        <taxon>Bacteria</taxon>
        <taxon>Bacillati</taxon>
        <taxon>Actinomycetota</taxon>
        <taxon>Actinomycetes</taxon>
        <taxon>Mycobacteriales</taxon>
        <taxon>Corynebacteriaceae</taxon>
        <taxon>Corynebacterium</taxon>
    </lineage>
</organism>
<dbReference type="Pfam" id="PF00106">
    <property type="entry name" value="adh_short"/>
    <property type="match status" value="1"/>
</dbReference>
<dbReference type="NCBIfam" id="NF006073">
    <property type="entry name" value="PRK08219.1"/>
    <property type="match status" value="1"/>
</dbReference>
<comment type="similarity">
    <text evidence="1">Belongs to the short-chain dehydrogenases/reductases (SDR) family.</text>
</comment>
<dbReference type="PANTHER" id="PTHR44196">
    <property type="entry name" value="DEHYDROGENASE/REDUCTASE SDR FAMILY MEMBER 7B"/>
    <property type="match status" value="1"/>
</dbReference>
<evidence type="ECO:0000313" key="4">
    <source>
        <dbReference type="Proteomes" id="UP000185434"/>
    </source>
</evidence>
<dbReference type="PROSITE" id="PS00061">
    <property type="entry name" value="ADH_SHORT"/>
    <property type="match status" value="1"/>
</dbReference>
<dbReference type="AlphaFoldDB" id="A0A1L7CUC3"/>
<accession>A0A1L7CUC3</accession>
<dbReference type="GO" id="GO:0016020">
    <property type="term" value="C:membrane"/>
    <property type="evidence" value="ECO:0007669"/>
    <property type="project" value="TreeGrafter"/>
</dbReference>
<dbReference type="Proteomes" id="UP000185434">
    <property type="component" value="Chromosome"/>
</dbReference>
<name>A0A1L7CUC3_9CORY</name>
<protein>
    <submittedName>
        <fullName evidence="3">Short-chain dehydrogenase</fullName>
    </submittedName>
</protein>
<evidence type="ECO:0000313" key="3">
    <source>
        <dbReference type="EMBL" id="APT89421.1"/>
    </source>
</evidence>
<dbReference type="STRING" id="1437875.CFRA_09345"/>
<keyword evidence="2" id="KW-0560">Oxidoreductase</keyword>
<gene>
    <name evidence="3" type="ORF">CFRA_09345</name>
</gene>
<dbReference type="InterPro" id="IPR002347">
    <property type="entry name" value="SDR_fam"/>
</dbReference>
<sequence length="222" mass="23439">MGVEIVADLLRDHDVWAIGRDADGLDRLGELAHVTAVQADLVTELLDKPTGALDEVLGLDRVDVLVHAAAVAQRRTVEAASAGEWRSHLDLNVVVPAQLTRRLLPALRAAGGDVVFINSGAGDGAFPGNIVYAASKHALRALADGLRKEEAPAGVRVSTVAPGPTDTPMLETLVAQEGGTYTVEHYIDPDEVARAVRTAVDAGPSTQITEIAVRPRVELTDR</sequence>
<proteinExistence type="inferred from homology"/>
<dbReference type="EMBL" id="CP009247">
    <property type="protein sequence ID" value="APT89421.1"/>
    <property type="molecule type" value="Genomic_DNA"/>
</dbReference>
<dbReference type="GO" id="GO:0016491">
    <property type="term" value="F:oxidoreductase activity"/>
    <property type="evidence" value="ECO:0007669"/>
    <property type="project" value="UniProtKB-KW"/>
</dbReference>
<dbReference type="PANTHER" id="PTHR44196:SF1">
    <property type="entry name" value="DEHYDROGENASE_REDUCTASE SDR FAMILY MEMBER 7B"/>
    <property type="match status" value="1"/>
</dbReference>
<dbReference type="InterPro" id="IPR036291">
    <property type="entry name" value="NAD(P)-bd_dom_sf"/>
</dbReference>
<dbReference type="SUPFAM" id="SSF51735">
    <property type="entry name" value="NAD(P)-binding Rossmann-fold domains"/>
    <property type="match status" value="1"/>
</dbReference>